<gene>
    <name evidence="8" type="ORF">FHR36_001465</name>
</gene>
<evidence type="ECO:0000256" key="5">
    <source>
        <dbReference type="ARBA" id="ARBA00022840"/>
    </source>
</evidence>
<evidence type="ECO:0000313" key="9">
    <source>
        <dbReference type="Proteomes" id="UP001206483"/>
    </source>
</evidence>
<keyword evidence="2 6" id="KW-0808">Transferase</keyword>
<dbReference type="EC" id="2.7.1.144" evidence="8"/>
<keyword evidence="3" id="KW-0547">Nucleotide-binding</keyword>
<dbReference type="Gene3D" id="3.40.1190.20">
    <property type="match status" value="1"/>
</dbReference>
<comment type="caution">
    <text evidence="8">The sequence shown here is derived from an EMBL/GenBank/DDBJ whole genome shotgun (WGS) entry which is preliminary data.</text>
</comment>
<proteinExistence type="inferred from homology"/>
<protein>
    <submittedName>
        <fullName evidence="8">Tagatose 6-phosphate kinase</fullName>
        <ecNumber evidence="8">2.7.1.144</ecNumber>
    </submittedName>
</protein>
<reference evidence="8 9" key="1">
    <citation type="submission" date="2022-06" db="EMBL/GenBank/DDBJ databases">
        <title>Sequencing the genomes of 1000 actinobacteria strains.</title>
        <authorList>
            <person name="Klenk H.-P."/>
        </authorList>
    </citation>
    <scope>NUCLEOTIDE SEQUENCE [LARGE SCALE GENOMIC DNA]</scope>
    <source>
        <strain evidence="8 9">DSM 41656</strain>
    </source>
</reference>
<evidence type="ECO:0000256" key="2">
    <source>
        <dbReference type="ARBA" id="ARBA00022679"/>
    </source>
</evidence>
<dbReference type="InterPro" id="IPR029056">
    <property type="entry name" value="Ribokinase-like"/>
</dbReference>
<dbReference type="PIRSF" id="PIRSF000535">
    <property type="entry name" value="1PFK/6PFK/LacC"/>
    <property type="match status" value="1"/>
</dbReference>
<evidence type="ECO:0000256" key="3">
    <source>
        <dbReference type="ARBA" id="ARBA00022741"/>
    </source>
</evidence>
<keyword evidence="5" id="KW-0067">ATP-binding</keyword>
<evidence type="ECO:0000259" key="7">
    <source>
        <dbReference type="Pfam" id="PF00294"/>
    </source>
</evidence>
<accession>A0ABT1ITW1</accession>
<evidence type="ECO:0000256" key="6">
    <source>
        <dbReference type="PIRNR" id="PIRNR000535"/>
    </source>
</evidence>
<dbReference type="PANTHER" id="PTHR46566:SF5">
    <property type="entry name" value="1-PHOSPHOFRUCTOKINASE"/>
    <property type="match status" value="1"/>
</dbReference>
<evidence type="ECO:0000313" key="8">
    <source>
        <dbReference type="EMBL" id="MCP2308341.1"/>
    </source>
</evidence>
<dbReference type="PROSITE" id="PS00584">
    <property type="entry name" value="PFKB_KINASES_2"/>
    <property type="match status" value="1"/>
</dbReference>
<dbReference type="InterPro" id="IPR011611">
    <property type="entry name" value="PfkB_dom"/>
</dbReference>
<feature type="domain" description="Carbohydrate kinase PfkB" evidence="7">
    <location>
        <begin position="12"/>
        <end position="283"/>
    </location>
</feature>
<evidence type="ECO:0000256" key="4">
    <source>
        <dbReference type="ARBA" id="ARBA00022777"/>
    </source>
</evidence>
<dbReference type="SUPFAM" id="SSF53613">
    <property type="entry name" value="Ribokinase-like"/>
    <property type="match status" value="1"/>
</dbReference>
<dbReference type="Pfam" id="PF00294">
    <property type="entry name" value="PfkB"/>
    <property type="match status" value="1"/>
</dbReference>
<organism evidence="8 9">
    <name type="scientific">Kitasatospora paracochleata</name>
    <dbReference type="NCBI Taxonomy" id="58354"/>
    <lineage>
        <taxon>Bacteria</taxon>
        <taxon>Bacillati</taxon>
        <taxon>Actinomycetota</taxon>
        <taxon>Actinomycetes</taxon>
        <taxon>Kitasatosporales</taxon>
        <taxon>Streptomycetaceae</taxon>
        <taxon>Kitasatospora</taxon>
    </lineage>
</organism>
<dbReference type="GO" id="GO:0009024">
    <property type="term" value="F:tagatose-6-phosphate kinase activity"/>
    <property type="evidence" value="ECO:0007669"/>
    <property type="project" value="UniProtKB-EC"/>
</dbReference>
<dbReference type="Proteomes" id="UP001206483">
    <property type="component" value="Unassembled WGS sequence"/>
</dbReference>
<name>A0ABT1ITW1_9ACTN</name>
<keyword evidence="9" id="KW-1185">Reference proteome</keyword>
<dbReference type="NCBIfam" id="TIGR03168">
    <property type="entry name" value="1-PFK"/>
    <property type="match status" value="1"/>
</dbReference>
<dbReference type="PROSITE" id="PS00583">
    <property type="entry name" value="PFKB_KINASES_1"/>
    <property type="match status" value="1"/>
</dbReference>
<dbReference type="CDD" id="cd01164">
    <property type="entry name" value="FruK_PfkB_like"/>
    <property type="match status" value="1"/>
</dbReference>
<sequence>MILIVTPNPALDLTYTVPTFRKHRSNRVAEVAAQAGGKGVNVARVLTALGRENRCVLPLGGPTGAAVEADLQAAGLTHTPVRIAGETRRTVAVVDTSDATMLNEPGPKLAPEEWAALLAEVDRQLPAAGVLVLSGSLPRGLPADAYADLVTLAHRHAVPCVLDADGPALTAALAAGPTVVKPNAAELTAATGIADVPAAATALLARGAGAVLASLGPDGLLAVDRDGAWRCTPPAAVTGNPTGAGDSVVAALAAGLAGHAGWPAILPDAVALSAATVLAPRAGEFDLAAYRHFRSAATAHAVPAPRPGS</sequence>
<dbReference type="RefSeq" id="WP_253794952.1">
    <property type="nucleotide sequence ID" value="NZ_BAAAUB010000030.1"/>
</dbReference>
<dbReference type="InterPro" id="IPR017583">
    <property type="entry name" value="Tagatose/fructose_Pkinase"/>
</dbReference>
<keyword evidence="4 8" id="KW-0418">Kinase</keyword>
<dbReference type="InterPro" id="IPR002173">
    <property type="entry name" value="Carboh/pur_kinase_PfkB_CS"/>
</dbReference>
<dbReference type="PANTHER" id="PTHR46566">
    <property type="entry name" value="1-PHOSPHOFRUCTOKINASE-RELATED"/>
    <property type="match status" value="1"/>
</dbReference>
<comment type="similarity">
    <text evidence="1">Belongs to the carbohydrate kinase PfkB family.</text>
</comment>
<dbReference type="EMBL" id="JAMZDX010000002">
    <property type="protein sequence ID" value="MCP2308341.1"/>
    <property type="molecule type" value="Genomic_DNA"/>
</dbReference>
<evidence type="ECO:0000256" key="1">
    <source>
        <dbReference type="ARBA" id="ARBA00010688"/>
    </source>
</evidence>